<reference evidence="3" key="2">
    <citation type="journal article" date="2016" name="Sci. Rep.">
        <title>Dictyocaulus viviparus genome, variome and transcriptome elucidate lungworm biology and support future intervention.</title>
        <authorList>
            <person name="McNulty S.N."/>
            <person name="Strube C."/>
            <person name="Rosa B.A."/>
            <person name="Martin J.C."/>
            <person name="Tyagi R."/>
            <person name="Choi Y.J."/>
            <person name="Wang Q."/>
            <person name="Hallsworth Pepin K."/>
            <person name="Zhang X."/>
            <person name="Ozersky P."/>
            <person name="Wilson R.K."/>
            <person name="Sternberg P.W."/>
            <person name="Gasser R.B."/>
            <person name="Mitreva M."/>
        </authorList>
    </citation>
    <scope>NUCLEOTIDE SEQUENCE [LARGE SCALE GENOMIC DNA]</scope>
    <source>
        <strain evidence="3">HannoverDv2000</strain>
    </source>
</reference>
<dbReference type="EMBL" id="KN716459">
    <property type="protein sequence ID" value="KJH44617.1"/>
    <property type="molecule type" value="Genomic_DNA"/>
</dbReference>
<feature type="region of interest" description="Disordered" evidence="1">
    <location>
        <begin position="299"/>
        <end position="321"/>
    </location>
</feature>
<accession>A0A0D8XLI1</accession>
<organism evidence="2 3">
    <name type="scientific">Dictyocaulus viviparus</name>
    <name type="common">Bovine lungworm</name>
    <dbReference type="NCBI Taxonomy" id="29172"/>
    <lineage>
        <taxon>Eukaryota</taxon>
        <taxon>Metazoa</taxon>
        <taxon>Ecdysozoa</taxon>
        <taxon>Nematoda</taxon>
        <taxon>Chromadorea</taxon>
        <taxon>Rhabditida</taxon>
        <taxon>Rhabditina</taxon>
        <taxon>Rhabditomorpha</taxon>
        <taxon>Strongyloidea</taxon>
        <taxon>Metastrongylidae</taxon>
        <taxon>Dictyocaulus</taxon>
    </lineage>
</organism>
<evidence type="ECO:0000313" key="3">
    <source>
        <dbReference type="Proteomes" id="UP000053766"/>
    </source>
</evidence>
<feature type="compositionally biased region" description="Polar residues" evidence="1">
    <location>
        <begin position="542"/>
        <end position="557"/>
    </location>
</feature>
<feature type="region of interest" description="Disordered" evidence="1">
    <location>
        <begin position="1069"/>
        <end position="1102"/>
    </location>
</feature>
<dbReference type="OrthoDB" id="5808756at2759"/>
<proteinExistence type="predicted"/>
<reference evidence="2 3" key="1">
    <citation type="submission" date="2013-11" db="EMBL/GenBank/DDBJ databases">
        <title>Draft genome of the bovine lungworm Dictyocaulus viviparus.</title>
        <authorList>
            <person name="Mitreva M."/>
        </authorList>
    </citation>
    <scope>NUCLEOTIDE SEQUENCE [LARGE SCALE GENOMIC DNA]</scope>
    <source>
        <strain evidence="2 3">HannoverDv2000</strain>
    </source>
</reference>
<feature type="region of interest" description="Disordered" evidence="1">
    <location>
        <begin position="342"/>
        <end position="365"/>
    </location>
</feature>
<gene>
    <name evidence="2" type="ORF">DICVIV_09338</name>
</gene>
<feature type="compositionally biased region" description="Polar residues" evidence="1">
    <location>
        <begin position="756"/>
        <end position="768"/>
    </location>
</feature>
<feature type="compositionally biased region" description="Polar residues" evidence="1">
    <location>
        <begin position="516"/>
        <end position="530"/>
    </location>
</feature>
<feature type="region of interest" description="Disordered" evidence="1">
    <location>
        <begin position="194"/>
        <end position="215"/>
    </location>
</feature>
<keyword evidence="3" id="KW-1185">Reference proteome</keyword>
<dbReference type="Proteomes" id="UP000053766">
    <property type="component" value="Unassembled WGS sequence"/>
</dbReference>
<feature type="compositionally biased region" description="Polar residues" evidence="1">
    <location>
        <begin position="197"/>
        <end position="206"/>
    </location>
</feature>
<evidence type="ECO:0000256" key="1">
    <source>
        <dbReference type="SAM" id="MobiDB-lite"/>
    </source>
</evidence>
<feature type="region of interest" description="Disordered" evidence="1">
    <location>
        <begin position="756"/>
        <end position="829"/>
    </location>
</feature>
<evidence type="ECO:0000313" key="2">
    <source>
        <dbReference type="EMBL" id="KJH44617.1"/>
    </source>
</evidence>
<feature type="compositionally biased region" description="Low complexity" evidence="1">
    <location>
        <begin position="806"/>
        <end position="819"/>
    </location>
</feature>
<sequence length="2707" mass="304576">MSNEPSTDPDGQRMESEGANICYNEQNLSGTSREVMGNTSFSQYMEADDNEWVEQLSREYVDTYQFHDLRGIEQQTNRTEEVYLLTDQERDIETMRNSVENLQVAAHEVVVDGEQQTNVEPQQYIATVHQQVTSYPQLYKRASSEHATRAVTSEAVGPPTDTTRARYVVQSTASVLESRPNQPVQYDVRPTAMFEGPSNQSVSSPHPVSIFRSRSKSQPRRSFYAELEDDSLAYLVQEYDEGEWDGVELEDHEYFVGGPDERQAIIHGEEPTGRSYLPPHKTLHRREYMTSRDFYASAGGGHGRAPIIKRGPRPIQKPPPDYAEQQKVYFKGIPRGFQPLRSSTTPQISSVPSNPGSHTAIPTYSSSSATRLKSSYCDSSVGQPIMIPHDIGLSRIEANEHNKRVTMKQLVNDAFVNREQVNLQLGETSSNARSSVCRIPAGPSKTLRHQRSTASKAIRMIANRTIEPAIDPVSGRYVISLDDLRNQQSASSERLRYVQRPLHSLREMANSARRGGSSNWMGDTSSQGSRVSRIDQAPRFSVRSTPVTPSPQKQHSPFDTFSAKVTLVKNTPISVMRKPSVTVKHAAAAATPPLNRSDHVYPRSQSSRRNTISALNYRRSASSGRLQTGKIGLHSMPNNENRSNLSMHDIKNLSAAQFPASTSKTGLADEVLTNVSQIEKPSSSSVCKINSNPSDQNTAPNVQVRLGTGVENSEKPQKRIVLLRDAHGQLRRVTKLPDGTLLLRERPPVSLISQLGQTPTETSINTEPQRPRSPKAGTVWDVQSIVGKQGKRATQPTGPWKHSHPFAASSNDSSAFSENISDESRSSRVSKLFASRPRMKPKSRKKDALVLGDNNEMTDVVRPQKRSAKNLSFNQNCNETSGRFKARDPKHVYRLTVVSRTTFQKHGERRANSQEDEDNGVVDVVALDDILEGAMRTLNATSPPLELPDTKERKAGRPPKKFRGRLAKQKQAIRDAVLAEKVAIKHRQLPVLDLTLKVIEDPTVELPLEAPIVVNSSVVHDTALLHEVGETLKELVAQVSLEQLQPKRDIKSRSRRCWEHLPERGRSKRQEYRTLNIPVAERSPPPPPLRSKPRGRNSEKYRQAALERAKQLSGCVTASDIDGIEPIPLLRKSSCKSYDNLKEAETKEVEDVHPENLELLPSQPPASQRLATNTSEDDLTMSNFEDFDLNEDDLVDINVDTFFTTAENLDTSSGDEGDTPQKMRQKLQKFLDNAVHSLRVPPFITDSAHYDVDLCDYSRHGIVVDAVCQDLQPTSCDDVAHVVKDILENIVDGVAMCSYPTPYNYEIVVGPSINEKQPCHYQESTSSISVGLSLDRNQLSEISVRTLLSMSSASVTKTCVPHDVGVFGTPSGILSSNLKRKDVGASLVNITYPSSSQNTYLESPSEDVTIIRSKDSHYCKASHDNVSFEAVRGEEHFFSSEVVNVAEEGAEYLSIAPEVCLNLAQTEIFCNRDEQEGFEVQESAVYSFSKEKWEHSAHTIDSFFIHNAEHLEVSCSVPCSNEELDLLNITNSDLSLCPPNHDAFKDFASSSDKHEEFVRKNLSTIETIPIAAEEYCSFSDISMTSTIENKPVARNVCISFSIIYYEHVVVALSVIQVDCFLAFTNEEHQIDFNYIRNPDFCTVCKKIAGWKPVANEVFLTVSVVPTKDNDCQTCCVFQRNFDLIKFDVVASKDKIIETSVYDNITISRENFDEEPVIPSLLMLEKSQNKKAVNISHSFGLFDKLRNEENIVHSLPKTKKRRHEGFYSQEQEIPQFVDGLVTEGSLTLKSSVSASAIQNTGAITRSKFRQLKVGREERVVEFELKTTNSDLNHLWRRTLCSINEGRFGALVKIYSSFREADFPRSFSKKVKSIFPCRRGGHIIADFSLTVMHRSPMVTFDPDISVLVSSVNPLSSLRLSLPRLEGSLNSAFTQYEAGVKCILEQVTCAKSIIEKVRSTSHWSLHFVMDAQLYMLDIQYELWEFMARYVQLGLFNLCQCSLWESHHQLLNARMHSVLFKMNAAAALSSQVEVCTSYIRRFEEWNRKTKNFSSIYNHAYGLALSLIRLITIPNALKRLQSMTHWNSEERPSNTNEELFHLDLVPFFEVGTCPFFNAEYDMEKVLIDSQSVECGSLDYLFIFAQSNPGSTVGKTSLNYSYFLVGIGLNAVFDDLKGSVDKMSQVEFDYPCGQVVFDFDKGKVSVSISRLTLERSEFVDPQLVEQGHRIMGEALRNTIFDPSNNIETKDDSDTVKSSHIGKSFDMVKEWVMTIPSAFDDDVQCGFANTGLVEPTEMLYPSSPARVTVIEDDDDRSDGSVVVAKQCCNINTVTTTIAGRRIEYSVDCAEGLLKMKTMDSTGVDALTDNLSATNTITTASFNSFDQIETLKIIRSHEVCGLLLYYVFEQSVRSFFKTGEFNWIAMIENALGGAPPPEIMPTFLRLNDSSDYRTIDMLDAHDHMNHLIRETDEDGEFIDLRKEQRERIRQFQHVDYFERKRNARFEAINSGTPLEIPIPKAGEHDKIPLYALWISEVVRYAEIERKRMTQLKPINNIGRCRAVRSEMIREFSVPCKRRKRSYSTFSWFGRTVHEHFGDDLSLGMARLEYEISGQKTRKEVKLSSQDDTITHYFVSRNNSPSTMVDALELLENPYSFFHQKPLRKKGCCPPLVESSLTKKVCLSDSPMLAPFVLVDEPETLYPPYFSDYDSSDDEL</sequence>
<protein>
    <submittedName>
        <fullName evidence="2">Uncharacterized protein</fullName>
    </submittedName>
</protein>
<feature type="region of interest" description="Disordered" evidence="1">
    <location>
        <begin position="510"/>
        <end position="557"/>
    </location>
</feature>
<name>A0A0D8XLI1_DICVI</name>
<feature type="region of interest" description="Disordered" evidence="1">
    <location>
        <begin position="620"/>
        <end position="639"/>
    </location>
</feature>